<accession>A0AAV2T9I5</accession>
<dbReference type="SUPFAM" id="SSF53901">
    <property type="entry name" value="Thiolase-like"/>
    <property type="match status" value="2"/>
</dbReference>
<proteinExistence type="inferred from homology"/>
<name>A0AAV2T9I5_CALDB</name>
<reference evidence="6" key="1">
    <citation type="submission" date="2024-06" db="EMBL/GenBank/DDBJ databases">
        <authorList>
            <person name="Liu X."/>
            <person name="Lenzi L."/>
            <person name="Haldenby T S."/>
            <person name="Uol C."/>
        </authorList>
    </citation>
    <scope>NUCLEOTIDE SEQUENCE</scope>
</reference>
<dbReference type="Gene3D" id="3.40.47.10">
    <property type="match status" value="1"/>
</dbReference>
<evidence type="ECO:0000256" key="2">
    <source>
        <dbReference type="ARBA" id="ARBA00013191"/>
    </source>
</evidence>
<keyword evidence="3 4" id="KW-0808">Transferase</keyword>
<dbReference type="EMBL" id="CAXLJL010000157">
    <property type="protein sequence ID" value="CAL5133820.1"/>
    <property type="molecule type" value="Genomic_DNA"/>
</dbReference>
<evidence type="ECO:0000256" key="4">
    <source>
        <dbReference type="RuleBase" id="RU003694"/>
    </source>
</evidence>
<dbReference type="InterPro" id="IPR020841">
    <property type="entry name" value="PKS_Beta-ketoAc_synthase_dom"/>
</dbReference>
<comment type="similarity">
    <text evidence="1 4">Belongs to the thiolase-like superfamily. Beta-ketoacyl-ACP synthases family.</text>
</comment>
<dbReference type="SMART" id="SM00825">
    <property type="entry name" value="PKS_KS"/>
    <property type="match status" value="1"/>
</dbReference>
<evidence type="ECO:0000313" key="6">
    <source>
        <dbReference type="EMBL" id="CAL5133820.1"/>
    </source>
</evidence>
<evidence type="ECO:0000259" key="5">
    <source>
        <dbReference type="PROSITE" id="PS52004"/>
    </source>
</evidence>
<dbReference type="CDD" id="cd00834">
    <property type="entry name" value="KAS_I_II"/>
    <property type="match status" value="1"/>
</dbReference>
<dbReference type="PROSITE" id="PS52004">
    <property type="entry name" value="KS3_2"/>
    <property type="match status" value="1"/>
</dbReference>
<sequence length="485" mass="51433">MSGGRRVVITGLGVCTSLGIGLKSFWTNILCCASGISSTPVDFSFLPCQIAGIIKNESSQNAMRETQEQLSAYGIKVDWRFLSRAAHFGIIAANEALLQAGWKPRLKKLRHSSNLDTVDLRAGVHFGVGMDGINEIVNTSQAILNHRYNGIGPHVLTRTLANMPAGVISRIWGLSGPCMANNTACATGLHSIGDAYRAIQYGEADLMLAGGCEASIFPWAMAAYSRIRAVTSKFNDAPTTASRPFDKLRDGFVMSEGAGAVVLQAWPPPPELAEYCGDVKPIAEIIGYGRTGDAHNLVAPEPSGDGAFRSMRAALLDAGIASLNEVGHVNCHATSTPLGDAIELAAISRLLTTYGDQPSNRDLDPLVINSIKGHLGHTLGAAGAIEVIYSALSVRDGLIAANCNLNDPITPDEVGHLLSEHTDENSDVNPKVCAEALGNHTILPKHNKLGVPWPGRLRNGSRVVLTNSFGFGGTNGTLILADWKQ</sequence>
<dbReference type="GO" id="GO:0004315">
    <property type="term" value="F:3-oxoacyl-[acyl-carrier-protein] synthase activity"/>
    <property type="evidence" value="ECO:0007669"/>
    <property type="project" value="UniProtKB-EC"/>
</dbReference>
<dbReference type="Pfam" id="PF02801">
    <property type="entry name" value="Ketoacyl-synt_C"/>
    <property type="match status" value="1"/>
</dbReference>
<organism evidence="6 7">
    <name type="scientific">Calicophoron daubneyi</name>
    <name type="common">Rumen fluke</name>
    <name type="synonym">Paramphistomum daubneyi</name>
    <dbReference type="NCBI Taxonomy" id="300641"/>
    <lineage>
        <taxon>Eukaryota</taxon>
        <taxon>Metazoa</taxon>
        <taxon>Spiralia</taxon>
        <taxon>Lophotrochozoa</taxon>
        <taxon>Platyhelminthes</taxon>
        <taxon>Trematoda</taxon>
        <taxon>Digenea</taxon>
        <taxon>Plagiorchiida</taxon>
        <taxon>Pronocephalata</taxon>
        <taxon>Paramphistomoidea</taxon>
        <taxon>Paramphistomidae</taxon>
        <taxon>Calicophoron</taxon>
    </lineage>
</organism>
<dbReference type="GO" id="GO:0005739">
    <property type="term" value="C:mitochondrion"/>
    <property type="evidence" value="ECO:0007669"/>
    <property type="project" value="TreeGrafter"/>
</dbReference>
<dbReference type="PANTHER" id="PTHR11712:SF336">
    <property type="entry name" value="3-OXOACYL-[ACYL-CARRIER-PROTEIN] SYNTHASE, MITOCHONDRIAL"/>
    <property type="match status" value="1"/>
</dbReference>
<dbReference type="EC" id="2.3.1.41" evidence="2"/>
<comment type="caution">
    <text evidence="6">The sequence shown here is derived from an EMBL/GenBank/DDBJ whole genome shotgun (WGS) entry which is preliminary data.</text>
</comment>
<dbReference type="Proteomes" id="UP001497525">
    <property type="component" value="Unassembled WGS sequence"/>
</dbReference>
<feature type="domain" description="Ketosynthase family 3 (KS3)" evidence="5">
    <location>
        <begin position="4"/>
        <end position="482"/>
    </location>
</feature>
<dbReference type="GO" id="GO:0006633">
    <property type="term" value="P:fatty acid biosynthetic process"/>
    <property type="evidence" value="ECO:0007669"/>
    <property type="project" value="TreeGrafter"/>
</dbReference>
<dbReference type="PANTHER" id="PTHR11712">
    <property type="entry name" value="POLYKETIDE SYNTHASE-RELATED"/>
    <property type="match status" value="1"/>
</dbReference>
<dbReference type="AlphaFoldDB" id="A0AAV2T9I5"/>
<dbReference type="InterPro" id="IPR016039">
    <property type="entry name" value="Thiolase-like"/>
</dbReference>
<evidence type="ECO:0000256" key="3">
    <source>
        <dbReference type="ARBA" id="ARBA00022679"/>
    </source>
</evidence>
<dbReference type="Pfam" id="PF00109">
    <property type="entry name" value="ketoacyl-synt"/>
    <property type="match status" value="1"/>
</dbReference>
<dbReference type="InterPro" id="IPR014031">
    <property type="entry name" value="Ketoacyl_synth_C"/>
</dbReference>
<dbReference type="InterPro" id="IPR000794">
    <property type="entry name" value="Beta-ketoacyl_synthase"/>
</dbReference>
<dbReference type="InterPro" id="IPR014030">
    <property type="entry name" value="Ketoacyl_synth_N"/>
</dbReference>
<evidence type="ECO:0000313" key="7">
    <source>
        <dbReference type="Proteomes" id="UP001497525"/>
    </source>
</evidence>
<evidence type="ECO:0000256" key="1">
    <source>
        <dbReference type="ARBA" id="ARBA00008467"/>
    </source>
</evidence>
<gene>
    <name evidence="6" type="ORF">CDAUBV1_LOCUS7056</name>
</gene>
<protein>
    <recommendedName>
        <fullName evidence="2">beta-ketoacyl-[acyl-carrier-protein] synthase I</fullName>
        <ecNumber evidence="2">2.3.1.41</ecNumber>
    </recommendedName>
</protein>